<dbReference type="EMBL" id="JAYMYS010000002">
    <property type="protein sequence ID" value="KAK7405729.1"/>
    <property type="molecule type" value="Genomic_DNA"/>
</dbReference>
<protein>
    <submittedName>
        <fullName evidence="1">Uncharacterized protein</fullName>
    </submittedName>
</protein>
<evidence type="ECO:0000313" key="2">
    <source>
        <dbReference type="Proteomes" id="UP001386955"/>
    </source>
</evidence>
<evidence type="ECO:0000313" key="1">
    <source>
        <dbReference type="EMBL" id="KAK7405729.1"/>
    </source>
</evidence>
<accession>A0AAN9XSB1</accession>
<name>A0AAN9XSB1_PSOTE</name>
<organism evidence="1 2">
    <name type="scientific">Psophocarpus tetragonolobus</name>
    <name type="common">Winged bean</name>
    <name type="synonym">Dolichos tetragonolobus</name>
    <dbReference type="NCBI Taxonomy" id="3891"/>
    <lineage>
        <taxon>Eukaryota</taxon>
        <taxon>Viridiplantae</taxon>
        <taxon>Streptophyta</taxon>
        <taxon>Embryophyta</taxon>
        <taxon>Tracheophyta</taxon>
        <taxon>Spermatophyta</taxon>
        <taxon>Magnoliopsida</taxon>
        <taxon>eudicotyledons</taxon>
        <taxon>Gunneridae</taxon>
        <taxon>Pentapetalae</taxon>
        <taxon>rosids</taxon>
        <taxon>fabids</taxon>
        <taxon>Fabales</taxon>
        <taxon>Fabaceae</taxon>
        <taxon>Papilionoideae</taxon>
        <taxon>50 kb inversion clade</taxon>
        <taxon>NPAAA clade</taxon>
        <taxon>indigoferoid/millettioid clade</taxon>
        <taxon>Phaseoleae</taxon>
        <taxon>Psophocarpus</taxon>
    </lineage>
</organism>
<dbReference type="Proteomes" id="UP001386955">
    <property type="component" value="Unassembled WGS sequence"/>
</dbReference>
<gene>
    <name evidence="1" type="ORF">VNO78_07337</name>
</gene>
<proteinExistence type="predicted"/>
<sequence>MAIHKMIPPSFAKPHISKSKIAATNIRSITKTGFLEDTDLFEVVPAQTIASLLVYVVSCSYEQAESIQELSTVAKFKNKDNEVLILCLVLIKLGALAELREQK</sequence>
<comment type="caution">
    <text evidence="1">The sequence shown here is derived from an EMBL/GenBank/DDBJ whole genome shotgun (WGS) entry which is preliminary data.</text>
</comment>
<keyword evidence="2" id="KW-1185">Reference proteome</keyword>
<reference evidence="1 2" key="1">
    <citation type="submission" date="2024-01" db="EMBL/GenBank/DDBJ databases">
        <title>The genomes of 5 underutilized Papilionoideae crops provide insights into root nodulation and disease resistanc.</title>
        <authorList>
            <person name="Jiang F."/>
        </authorList>
    </citation>
    <scope>NUCLEOTIDE SEQUENCE [LARGE SCALE GENOMIC DNA]</scope>
    <source>
        <strain evidence="1">DUOXIRENSHENG_FW03</strain>
        <tissue evidence="1">Leaves</tissue>
    </source>
</reference>
<dbReference type="AlphaFoldDB" id="A0AAN9XSB1"/>